<sequence>MAKRDYFDIDDILAVHQVRSIKSLNSTHCTQAQGAVFSETRSRRLDAGQLQLVFGGERGRNGCCAAVAGRSAGRRGLRRAAKPARVQQAHATQNPGVPADRQPRRHQPVLLQARDHLLRTVAEPG</sequence>
<dbReference type="AlphaFoldDB" id="A0A1R1XZK0"/>
<name>A0A1R1XZK0_9FUNG</name>
<keyword evidence="3" id="KW-1185">Reference proteome</keyword>
<feature type="region of interest" description="Disordered" evidence="1">
    <location>
        <begin position="75"/>
        <end position="107"/>
    </location>
</feature>
<dbReference type="Proteomes" id="UP000187283">
    <property type="component" value="Unassembled WGS sequence"/>
</dbReference>
<dbReference type="EMBL" id="LSSN01001349">
    <property type="protein sequence ID" value="OMJ19999.1"/>
    <property type="molecule type" value="Genomic_DNA"/>
</dbReference>
<gene>
    <name evidence="2" type="ORF">AYI70_g4381</name>
</gene>
<dbReference type="OrthoDB" id="5666282at2759"/>
<evidence type="ECO:0000256" key="1">
    <source>
        <dbReference type="SAM" id="MobiDB-lite"/>
    </source>
</evidence>
<reference evidence="2 3" key="1">
    <citation type="submission" date="2017-01" db="EMBL/GenBank/DDBJ databases">
        <authorList>
            <person name="Mah S.A."/>
            <person name="Swanson W.J."/>
            <person name="Moy G.W."/>
            <person name="Vacquier V.D."/>
        </authorList>
    </citation>
    <scope>NUCLEOTIDE SEQUENCE [LARGE SCALE GENOMIC DNA]</scope>
    <source>
        <strain evidence="2 3">GSMNP</strain>
    </source>
</reference>
<protein>
    <submittedName>
        <fullName evidence="2">Uncharacterized protein</fullName>
    </submittedName>
</protein>
<comment type="caution">
    <text evidence="2">The sequence shown here is derived from an EMBL/GenBank/DDBJ whole genome shotgun (WGS) entry which is preliminary data.</text>
</comment>
<proteinExistence type="predicted"/>
<accession>A0A1R1XZK0</accession>
<evidence type="ECO:0000313" key="3">
    <source>
        <dbReference type="Proteomes" id="UP000187283"/>
    </source>
</evidence>
<evidence type="ECO:0000313" key="2">
    <source>
        <dbReference type="EMBL" id="OMJ19999.1"/>
    </source>
</evidence>
<organism evidence="2 3">
    <name type="scientific">Smittium culicis</name>
    <dbReference type="NCBI Taxonomy" id="133412"/>
    <lineage>
        <taxon>Eukaryota</taxon>
        <taxon>Fungi</taxon>
        <taxon>Fungi incertae sedis</taxon>
        <taxon>Zoopagomycota</taxon>
        <taxon>Kickxellomycotina</taxon>
        <taxon>Harpellomycetes</taxon>
        <taxon>Harpellales</taxon>
        <taxon>Legeriomycetaceae</taxon>
        <taxon>Smittium</taxon>
    </lineage>
</organism>